<comment type="caution">
    <text evidence="3">The sequence shown here is derived from an EMBL/GenBank/DDBJ whole genome shotgun (WGS) entry which is preliminary data.</text>
</comment>
<dbReference type="CDD" id="cd07557">
    <property type="entry name" value="trimeric_dUTPase"/>
    <property type="match status" value="1"/>
</dbReference>
<protein>
    <submittedName>
        <fullName evidence="3">Deoxyuridine 5'-triphosphate nucleotidohydrolase</fullName>
    </submittedName>
</protein>
<dbReference type="GO" id="GO:0006229">
    <property type="term" value="P:dUTP biosynthetic process"/>
    <property type="evidence" value="ECO:0007669"/>
    <property type="project" value="InterPro"/>
</dbReference>
<evidence type="ECO:0000256" key="2">
    <source>
        <dbReference type="ARBA" id="ARBA00023080"/>
    </source>
</evidence>
<dbReference type="PANTHER" id="PTHR42680:SF1">
    <property type="entry name" value="DEOXYURIDINE 5'-TRIPHOSPHATE NUCLEOTIDOHYDROLASE"/>
    <property type="match status" value="1"/>
</dbReference>
<dbReference type="EMBL" id="DRZC01000033">
    <property type="protein sequence ID" value="HHQ80357.1"/>
    <property type="molecule type" value="Genomic_DNA"/>
</dbReference>
<dbReference type="InterPro" id="IPR036157">
    <property type="entry name" value="dUTPase-like_sf"/>
</dbReference>
<dbReference type="PANTHER" id="PTHR42680">
    <property type="entry name" value="DCTP DEAMINASE"/>
    <property type="match status" value="1"/>
</dbReference>
<dbReference type="NCBIfam" id="NF002598">
    <property type="entry name" value="PRK02253.1"/>
    <property type="match status" value="1"/>
</dbReference>
<gene>
    <name evidence="3" type="ORF">ENM78_02690</name>
</gene>
<dbReference type="InterPro" id="IPR011962">
    <property type="entry name" value="dCTP_deaminase"/>
</dbReference>
<dbReference type="AlphaFoldDB" id="A0A7J3ZJU1"/>
<keyword evidence="1 3" id="KW-0378">Hydrolase</keyword>
<dbReference type="Pfam" id="PF22769">
    <property type="entry name" value="DCD"/>
    <property type="match status" value="1"/>
</dbReference>
<dbReference type="Gene3D" id="2.70.40.10">
    <property type="match status" value="1"/>
</dbReference>
<dbReference type="InterPro" id="IPR033704">
    <property type="entry name" value="dUTPase_trimeric"/>
</dbReference>
<keyword evidence="2" id="KW-0546">Nucleotide metabolism</keyword>
<sequence length="159" mass="17256">MVLPGHLALKLIEGATNAEAQEQPAGVDLTVRQVFGFKSGGTLGVNDKKLPETVEIPPEGSKWRLGPGAYKIVYNEIVSVPEDHVGLCFPRSTLLRMGATVECAVWDPGYKGRGSSLLLVLNPSGIAIERGSRIVQIVFIKVQERSRKAYSGAYQHENI</sequence>
<organism evidence="3">
    <name type="scientific">Fervidicoccus fontis</name>
    <dbReference type="NCBI Taxonomy" id="683846"/>
    <lineage>
        <taxon>Archaea</taxon>
        <taxon>Thermoproteota</taxon>
        <taxon>Thermoprotei</taxon>
        <taxon>Fervidicoccales</taxon>
        <taxon>Fervidicoccaceae</taxon>
        <taxon>Fervidicoccus</taxon>
    </lineage>
</organism>
<proteinExistence type="predicted"/>
<accession>A0A7J3ZJU1</accession>
<reference evidence="3" key="1">
    <citation type="journal article" date="2020" name="mSystems">
        <title>Genome- and Community-Level Interaction Insights into Carbon Utilization and Element Cycling Functions of Hydrothermarchaeota in Hydrothermal Sediment.</title>
        <authorList>
            <person name="Zhou Z."/>
            <person name="Liu Y."/>
            <person name="Xu W."/>
            <person name="Pan J."/>
            <person name="Luo Z.H."/>
            <person name="Li M."/>
        </authorList>
    </citation>
    <scope>NUCLEOTIDE SEQUENCE [LARGE SCALE GENOMIC DNA]</scope>
    <source>
        <strain evidence="3">SpSt-1116</strain>
    </source>
</reference>
<evidence type="ECO:0000256" key="1">
    <source>
        <dbReference type="ARBA" id="ARBA00022801"/>
    </source>
</evidence>
<dbReference type="GO" id="GO:0008829">
    <property type="term" value="F:dCTP deaminase activity"/>
    <property type="evidence" value="ECO:0007669"/>
    <property type="project" value="InterPro"/>
</dbReference>
<name>A0A7J3ZJU1_9CREN</name>
<dbReference type="SUPFAM" id="SSF51283">
    <property type="entry name" value="dUTPase-like"/>
    <property type="match status" value="1"/>
</dbReference>
<evidence type="ECO:0000313" key="3">
    <source>
        <dbReference type="EMBL" id="HHQ80357.1"/>
    </source>
</evidence>